<reference evidence="8" key="1">
    <citation type="submission" date="2022-11" db="UniProtKB">
        <authorList>
            <consortium name="WormBaseParasite"/>
        </authorList>
    </citation>
    <scope>IDENTIFICATION</scope>
</reference>
<evidence type="ECO:0000256" key="4">
    <source>
        <dbReference type="PROSITE-ProRule" id="PRU00376"/>
    </source>
</evidence>
<dbReference type="Gene3D" id="2.60.40.1970">
    <property type="entry name" value="YEATS domain"/>
    <property type="match status" value="1"/>
</dbReference>
<protein>
    <submittedName>
        <fullName evidence="8">YEATS domain-containing protein 4</fullName>
    </submittedName>
</protein>
<dbReference type="Proteomes" id="UP000887566">
    <property type="component" value="Unplaced"/>
</dbReference>
<dbReference type="GO" id="GO:0005634">
    <property type="term" value="C:nucleus"/>
    <property type="evidence" value="ECO:0007669"/>
    <property type="project" value="UniProtKB-SubCell"/>
</dbReference>
<accession>A0A914VCC3</accession>
<comment type="subcellular location">
    <subcellularLocation>
        <location evidence="4">Nucleus</location>
    </subcellularLocation>
</comment>
<dbReference type="InterPro" id="IPR005033">
    <property type="entry name" value="YEATS"/>
</dbReference>
<organism evidence="7 8">
    <name type="scientific">Plectus sambesii</name>
    <dbReference type="NCBI Taxonomy" id="2011161"/>
    <lineage>
        <taxon>Eukaryota</taxon>
        <taxon>Metazoa</taxon>
        <taxon>Ecdysozoa</taxon>
        <taxon>Nematoda</taxon>
        <taxon>Chromadorea</taxon>
        <taxon>Plectida</taxon>
        <taxon>Plectina</taxon>
        <taxon>Plectoidea</taxon>
        <taxon>Plectidae</taxon>
        <taxon>Plectus</taxon>
    </lineage>
</organism>
<dbReference type="InterPro" id="IPR055129">
    <property type="entry name" value="YEATS_dom"/>
</dbReference>
<evidence type="ECO:0000256" key="5">
    <source>
        <dbReference type="SAM" id="MobiDB-lite"/>
    </source>
</evidence>
<keyword evidence="3 4" id="KW-0539">Nucleus</keyword>
<evidence type="ECO:0000256" key="1">
    <source>
        <dbReference type="ARBA" id="ARBA00023015"/>
    </source>
</evidence>
<evidence type="ECO:0000313" key="7">
    <source>
        <dbReference type="Proteomes" id="UP000887566"/>
    </source>
</evidence>
<name>A0A914VCC3_9BILA</name>
<dbReference type="AlphaFoldDB" id="A0A914VCC3"/>
<feature type="compositionally biased region" description="Low complexity" evidence="5">
    <location>
        <begin position="230"/>
        <end position="247"/>
    </location>
</feature>
<dbReference type="GO" id="GO:0006355">
    <property type="term" value="P:regulation of DNA-templated transcription"/>
    <property type="evidence" value="ECO:0007669"/>
    <property type="project" value="InterPro"/>
</dbReference>
<evidence type="ECO:0000313" key="8">
    <source>
        <dbReference type="WBParaSite" id="PSAMB.scaffold1778size27905.g14852.t1"/>
    </source>
</evidence>
<keyword evidence="1" id="KW-0805">Transcription regulation</keyword>
<feature type="domain" description="YEATS" evidence="6">
    <location>
        <begin position="23"/>
        <end position="166"/>
    </location>
</feature>
<keyword evidence="7" id="KW-1185">Reference proteome</keyword>
<evidence type="ECO:0000259" key="6">
    <source>
        <dbReference type="PROSITE" id="PS51037"/>
    </source>
</evidence>
<dbReference type="WBParaSite" id="PSAMB.scaffold1778size27905.g14852.t1">
    <property type="protein sequence ID" value="PSAMB.scaffold1778size27905.g14852.t1"/>
    <property type="gene ID" value="PSAMB.scaffold1778size27905.g14852"/>
</dbReference>
<evidence type="ECO:0000256" key="3">
    <source>
        <dbReference type="ARBA" id="ARBA00023242"/>
    </source>
</evidence>
<dbReference type="PANTHER" id="PTHR47573:SF1">
    <property type="entry name" value="PROTEIN AF-9 HOMOLOG"/>
    <property type="match status" value="1"/>
</dbReference>
<dbReference type="Pfam" id="PF03366">
    <property type="entry name" value="YEATS"/>
    <property type="match status" value="1"/>
</dbReference>
<proteinExistence type="predicted"/>
<dbReference type="PROSITE" id="PS51037">
    <property type="entry name" value="YEATS"/>
    <property type="match status" value="1"/>
</dbReference>
<keyword evidence="2" id="KW-0804">Transcription</keyword>
<dbReference type="InterPro" id="IPR038704">
    <property type="entry name" value="YEAST_sf"/>
</dbReference>
<sequence>MMASPATPTSASSATDAASADGRCKGIVVVRPVVYGNSAIPFGKKRDEDGHTHEWTIYFRPYNNEDASKWIRKVQFKLHDSYANSTRVCEKPPYEVTETGWGEFEITIRVFFTDPNEKPVSIYHYLRLFQPQVPLGNGKFKVVCEAYDEIIFQDPSSYLLKMLKAAELSMKKQDYKRFQTDFLQKRKRTHELILEGRAEIRTEIDDLRESLKEADRLMQKYREEVEKAETTPAPSDPSTPAAVQFEF</sequence>
<feature type="region of interest" description="Disordered" evidence="5">
    <location>
        <begin position="224"/>
        <end position="247"/>
    </location>
</feature>
<dbReference type="PANTHER" id="PTHR47573">
    <property type="entry name" value="PROTEIN AF-9 HOMOLOG"/>
    <property type="match status" value="1"/>
</dbReference>
<evidence type="ECO:0000256" key="2">
    <source>
        <dbReference type="ARBA" id="ARBA00023163"/>
    </source>
</evidence>
<dbReference type="CDD" id="cd16909">
    <property type="entry name" value="YEATS_GAS41_like"/>
    <property type="match status" value="1"/>
</dbReference>